<dbReference type="RefSeq" id="WP_320422217.1">
    <property type="nucleotide sequence ID" value="NZ_JAXCLA010000002.1"/>
</dbReference>
<dbReference type="InterPro" id="IPR002645">
    <property type="entry name" value="STAS_dom"/>
</dbReference>
<dbReference type="SUPFAM" id="SSF52091">
    <property type="entry name" value="SpoIIaa-like"/>
    <property type="match status" value="1"/>
</dbReference>
<dbReference type="Pfam" id="PF13466">
    <property type="entry name" value="STAS_2"/>
    <property type="match status" value="1"/>
</dbReference>
<dbReference type="PANTHER" id="PTHR35849:SF1">
    <property type="entry name" value="INTERMEMBRANE PHOSPHOLIPID TRANSPORT SYSTEM BINDING PROTEIN MLAB"/>
    <property type="match status" value="1"/>
</dbReference>
<dbReference type="EMBL" id="JAXCLA010000002">
    <property type="protein sequence ID" value="MDY0744326.1"/>
    <property type="molecule type" value="Genomic_DNA"/>
</dbReference>
<dbReference type="InterPro" id="IPR052746">
    <property type="entry name" value="MlaB_ABC_Transporter"/>
</dbReference>
<keyword evidence="3" id="KW-1185">Reference proteome</keyword>
<dbReference type="Proteomes" id="UP001285263">
    <property type="component" value="Unassembled WGS sequence"/>
</dbReference>
<dbReference type="InterPro" id="IPR036513">
    <property type="entry name" value="STAS_dom_sf"/>
</dbReference>
<comment type="caution">
    <text evidence="2">The sequence shown here is derived from an EMBL/GenBank/DDBJ whole genome shotgun (WGS) entry which is preliminary data.</text>
</comment>
<name>A0ABU5DDG8_9BURK</name>
<feature type="domain" description="STAS" evidence="1">
    <location>
        <begin position="1"/>
        <end position="108"/>
    </location>
</feature>
<dbReference type="PROSITE" id="PS50801">
    <property type="entry name" value="STAS"/>
    <property type="match status" value="1"/>
</dbReference>
<dbReference type="InterPro" id="IPR058548">
    <property type="entry name" value="MlaB-like_STAS"/>
</dbReference>
<evidence type="ECO:0000259" key="1">
    <source>
        <dbReference type="PROSITE" id="PS50801"/>
    </source>
</evidence>
<evidence type="ECO:0000313" key="3">
    <source>
        <dbReference type="Proteomes" id="UP001285263"/>
    </source>
</evidence>
<reference evidence="2 3" key="1">
    <citation type="submission" date="2023-11" db="EMBL/GenBank/DDBJ databases">
        <title>Paucibacter sp. nov., isolated from fresh soil in Korea.</title>
        <authorList>
            <person name="Le N.T.T."/>
        </authorList>
    </citation>
    <scope>NUCLEOTIDE SEQUENCE [LARGE SCALE GENOMIC DNA]</scope>
    <source>
        <strain evidence="2 3">R3-3</strain>
    </source>
</reference>
<dbReference type="Gene3D" id="3.30.750.24">
    <property type="entry name" value="STAS domain"/>
    <property type="match status" value="1"/>
</dbReference>
<protein>
    <submittedName>
        <fullName evidence="2">STAS domain-containing protein</fullName>
    </submittedName>
</protein>
<gene>
    <name evidence="2" type="ORF">SNE35_07405</name>
</gene>
<accession>A0ABU5DDG8</accession>
<proteinExistence type="predicted"/>
<dbReference type="PANTHER" id="PTHR35849">
    <property type="entry name" value="BLR2341 PROTEIN"/>
    <property type="match status" value="1"/>
</dbReference>
<organism evidence="2 3">
    <name type="scientific">Roseateles agri</name>
    <dbReference type="NCBI Taxonomy" id="3098619"/>
    <lineage>
        <taxon>Bacteria</taxon>
        <taxon>Pseudomonadati</taxon>
        <taxon>Pseudomonadota</taxon>
        <taxon>Betaproteobacteria</taxon>
        <taxon>Burkholderiales</taxon>
        <taxon>Sphaerotilaceae</taxon>
        <taxon>Roseateles</taxon>
    </lineage>
</organism>
<evidence type="ECO:0000313" key="2">
    <source>
        <dbReference type="EMBL" id="MDY0744326.1"/>
    </source>
</evidence>
<sequence length="108" mass="11630">MSATTMLKLPDAVRMDDAPALWKRLEAGLRAEAAQVRSAAGQQVEIRLAELQAFDSAALTLLLSAARLCKAEGVQLVLHDVPAKLRELARVYGVAELLWPEAAPAQLV</sequence>